<name>A0AAE0TR29_9PEZI</name>
<dbReference type="Pfam" id="PF11654">
    <property type="entry name" value="NCE101"/>
    <property type="match status" value="1"/>
</dbReference>
<feature type="compositionally biased region" description="Polar residues" evidence="1">
    <location>
        <begin position="53"/>
        <end position="68"/>
    </location>
</feature>
<sequence>MSAPHLIGRIIDPIYAMAIGAGAAAVRIRREEKEKGRTTEQSIESLKRKINIATEQSPTATTTSSKTG</sequence>
<dbReference type="GO" id="GO:0009306">
    <property type="term" value="P:protein secretion"/>
    <property type="evidence" value="ECO:0007669"/>
    <property type="project" value="InterPro"/>
</dbReference>
<keyword evidence="3" id="KW-1185">Reference proteome</keyword>
<dbReference type="InterPro" id="IPR024242">
    <property type="entry name" value="NCE101"/>
</dbReference>
<accession>A0AAE0TR29</accession>
<dbReference type="Proteomes" id="UP001274830">
    <property type="component" value="Unassembled WGS sequence"/>
</dbReference>
<evidence type="ECO:0000313" key="2">
    <source>
        <dbReference type="EMBL" id="KAK3671742.1"/>
    </source>
</evidence>
<proteinExistence type="predicted"/>
<evidence type="ECO:0000313" key="3">
    <source>
        <dbReference type="Proteomes" id="UP001274830"/>
    </source>
</evidence>
<dbReference type="AlphaFoldDB" id="A0AAE0TR29"/>
<feature type="region of interest" description="Disordered" evidence="1">
    <location>
        <begin position="31"/>
        <end position="68"/>
    </location>
</feature>
<dbReference type="EMBL" id="JAUTXT010000040">
    <property type="protein sequence ID" value="KAK3671742.1"/>
    <property type="molecule type" value="Genomic_DNA"/>
</dbReference>
<reference evidence="2" key="1">
    <citation type="submission" date="2023-07" db="EMBL/GenBank/DDBJ databases">
        <title>Black Yeasts Isolated from many extreme environments.</title>
        <authorList>
            <person name="Coleine C."/>
            <person name="Stajich J.E."/>
            <person name="Selbmann L."/>
        </authorList>
    </citation>
    <scope>NUCLEOTIDE SEQUENCE</scope>
    <source>
        <strain evidence="2">CCFEE 5485</strain>
    </source>
</reference>
<comment type="caution">
    <text evidence="2">The sequence shown here is derived from an EMBL/GenBank/DDBJ whole genome shotgun (WGS) entry which is preliminary data.</text>
</comment>
<evidence type="ECO:0000256" key="1">
    <source>
        <dbReference type="SAM" id="MobiDB-lite"/>
    </source>
</evidence>
<organism evidence="2 3">
    <name type="scientific">Recurvomyces mirabilis</name>
    <dbReference type="NCBI Taxonomy" id="574656"/>
    <lineage>
        <taxon>Eukaryota</taxon>
        <taxon>Fungi</taxon>
        <taxon>Dikarya</taxon>
        <taxon>Ascomycota</taxon>
        <taxon>Pezizomycotina</taxon>
        <taxon>Dothideomycetes</taxon>
        <taxon>Dothideomycetidae</taxon>
        <taxon>Mycosphaerellales</taxon>
        <taxon>Teratosphaeriaceae</taxon>
        <taxon>Recurvomyces</taxon>
    </lineage>
</organism>
<protein>
    <submittedName>
        <fullName evidence="2">Uncharacterized protein</fullName>
    </submittedName>
</protein>
<gene>
    <name evidence="2" type="ORF">LTR78_008475</name>
</gene>